<evidence type="ECO:0000313" key="2">
    <source>
        <dbReference type="EMBL" id="MDD9206071.1"/>
    </source>
</evidence>
<name>A0ABT5TVI3_9MICO</name>
<sequence length="45" mass="4542">MTAVPAATGLLCTAALARVVVAPAAPRVAQPAAMVMPRYGAHRRG</sequence>
<dbReference type="Proteomes" id="UP001165561">
    <property type="component" value="Unassembled WGS sequence"/>
</dbReference>
<evidence type="ECO:0000313" key="3">
    <source>
        <dbReference type="Proteomes" id="UP001165561"/>
    </source>
</evidence>
<feature type="signal peptide" evidence="1">
    <location>
        <begin position="1"/>
        <end position="17"/>
    </location>
</feature>
<evidence type="ECO:0000256" key="1">
    <source>
        <dbReference type="SAM" id="SignalP"/>
    </source>
</evidence>
<keyword evidence="1" id="KW-0732">Signal</keyword>
<comment type="caution">
    <text evidence="2">The sequence shown here is derived from an EMBL/GenBank/DDBJ whole genome shotgun (WGS) entry which is preliminary data.</text>
</comment>
<keyword evidence="3" id="KW-1185">Reference proteome</keyword>
<feature type="chain" id="PRO_5047491702" evidence="1">
    <location>
        <begin position="18"/>
        <end position="45"/>
    </location>
</feature>
<organism evidence="2 3">
    <name type="scientific">Georgenia halotolerans</name>
    <dbReference type="NCBI Taxonomy" id="3028317"/>
    <lineage>
        <taxon>Bacteria</taxon>
        <taxon>Bacillati</taxon>
        <taxon>Actinomycetota</taxon>
        <taxon>Actinomycetes</taxon>
        <taxon>Micrococcales</taxon>
        <taxon>Bogoriellaceae</taxon>
        <taxon>Georgenia</taxon>
    </lineage>
</organism>
<accession>A0ABT5TVI3</accession>
<gene>
    <name evidence="2" type="ORF">PU560_06245</name>
</gene>
<proteinExistence type="predicted"/>
<protein>
    <submittedName>
        <fullName evidence="2">Uncharacterized protein</fullName>
    </submittedName>
</protein>
<reference evidence="2" key="1">
    <citation type="submission" date="2023-02" db="EMBL/GenBank/DDBJ databases">
        <title>Georgenia sp.10Sc9-8, isolated from a soil sample collected from the Taklamakan desert.</title>
        <authorList>
            <person name="Liu S."/>
        </authorList>
    </citation>
    <scope>NUCLEOTIDE SEQUENCE</scope>
    <source>
        <strain evidence="2">10Sc9-8</strain>
    </source>
</reference>
<dbReference type="EMBL" id="JARACI010000769">
    <property type="protein sequence ID" value="MDD9206071.1"/>
    <property type="molecule type" value="Genomic_DNA"/>
</dbReference>